<evidence type="ECO:0000256" key="5">
    <source>
        <dbReference type="ARBA" id="ARBA00022679"/>
    </source>
</evidence>
<dbReference type="InterPro" id="IPR037113">
    <property type="entry name" value="Hat1_N_sf"/>
</dbReference>
<sequence>MESLKSVKSDNNMFVIDSNEALEFKFVRTAEDVHDDKCIFKPDLSHQVFGESETIFGYKNLKIKIYYSAGRLNTYVAVEYDEKVNPNKADGLKPDPILQALEEVIPSGYTQNLDDFIASLSKEATFKPFGTLLQKFTTNMHGKDREYEVYLVDTTTKDFIAYFKRLQTFVMWYIDAASFLDHDDESWRYFLVFEKYKNDDNQDAYAVVGFATVFEYYAYPENIRPRISQILVFPPFKNQSIGAHLYNAINKHYRVNSKVTDITVETPSEDFQRVRDYVDVSYCSTLESYKPDKIQQGFNQNMIQQANKVYKINPKQARKAYEILRLNSTNQADKAQYQSYRLDVKKRLNVPFQKEVASLKKLQSKMNSSELQAALNLTSSEKRIERLDQDYKKLEEEYRRILDRFHTKPMQPT</sequence>
<dbReference type="InterPro" id="IPR019467">
    <property type="entry name" value="Hat1_N"/>
</dbReference>
<dbReference type="GO" id="GO:0031509">
    <property type="term" value="P:subtelomeric heterochromatin formation"/>
    <property type="evidence" value="ECO:0007669"/>
    <property type="project" value="InterPro"/>
</dbReference>
<evidence type="ECO:0000256" key="13">
    <source>
        <dbReference type="SAM" id="Coils"/>
    </source>
</evidence>
<keyword evidence="13" id="KW-0175">Coiled coil</keyword>
<dbReference type="EMBL" id="OU963867">
    <property type="protein sequence ID" value="CAH0391823.1"/>
    <property type="molecule type" value="Genomic_DNA"/>
</dbReference>
<keyword evidence="17" id="KW-1185">Reference proteome</keyword>
<evidence type="ECO:0000256" key="2">
    <source>
        <dbReference type="ARBA" id="ARBA00010543"/>
    </source>
</evidence>
<feature type="coiled-coil region" evidence="13">
    <location>
        <begin position="377"/>
        <end position="404"/>
    </location>
</feature>
<dbReference type="SUPFAM" id="SSF55729">
    <property type="entry name" value="Acyl-CoA N-acyltransferases (Nat)"/>
    <property type="match status" value="1"/>
</dbReference>
<organism evidence="16 17">
    <name type="scientific">Bemisia tabaci</name>
    <name type="common">Sweetpotato whitefly</name>
    <name type="synonym">Aleurodes tabaci</name>
    <dbReference type="NCBI Taxonomy" id="7038"/>
    <lineage>
        <taxon>Eukaryota</taxon>
        <taxon>Metazoa</taxon>
        <taxon>Ecdysozoa</taxon>
        <taxon>Arthropoda</taxon>
        <taxon>Hexapoda</taxon>
        <taxon>Insecta</taxon>
        <taxon>Pterygota</taxon>
        <taxon>Neoptera</taxon>
        <taxon>Paraneoptera</taxon>
        <taxon>Hemiptera</taxon>
        <taxon>Sternorrhyncha</taxon>
        <taxon>Aleyrodoidea</taxon>
        <taxon>Aleyrodidae</taxon>
        <taxon>Aleyrodinae</taxon>
        <taxon>Bemisia</taxon>
    </lineage>
</organism>
<dbReference type="InterPro" id="IPR017380">
    <property type="entry name" value="Hist_AcTrfase_B-typ_cat-su"/>
</dbReference>
<evidence type="ECO:0000259" key="14">
    <source>
        <dbReference type="Pfam" id="PF10394"/>
    </source>
</evidence>
<feature type="domain" description="Histone acetyl transferase HAT1 N-terminal" evidence="14">
    <location>
        <begin position="15"/>
        <end position="175"/>
    </location>
</feature>
<evidence type="ECO:0000256" key="7">
    <source>
        <dbReference type="ARBA" id="ARBA00023315"/>
    </source>
</evidence>
<dbReference type="PANTHER" id="PTHR12046">
    <property type="entry name" value="HISTONE ACETYLTRANSFERASE TYPE B CATALYTIC SUBUNIT"/>
    <property type="match status" value="1"/>
</dbReference>
<evidence type="ECO:0000259" key="15">
    <source>
        <dbReference type="Pfam" id="PF21183"/>
    </source>
</evidence>
<comment type="subcellular location">
    <subcellularLocation>
        <location evidence="1">Nucleus</location>
    </subcellularLocation>
</comment>
<dbReference type="Proteomes" id="UP001152759">
    <property type="component" value="Chromosome 6"/>
</dbReference>
<dbReference type="GO" id="GO:0004402">
    <property type="term" value="F:histone acetyltransferase activity"/>
    <property type="evidence" value="ECO:0007669"/>
    <property type="project" value="UniProtKB-UniRule"/>
</dbReference>
<comment type="similarity">
    <text evidence="2 9">Belongs to the HAT1 family.</text>
</comment>
<evidence type="ECO:0000256" key="4">
    <source>
        <dbReference type="ARBA" id="ARBA00021268"/>
    </source>
</evidence>
<feature type="active site" description="Proton donor/acceptor" evidence="10">
    <location>
        <position position="265"/>
    </location>
</feature>
<evidence type="ECO:0000313" key="17">
    <source>
        <dbReference type="Proteomes" id="UP001152759"/>
    </source>
</evidence>
<evidence type="ECO:0000256" key="12">
    <source>
        <dbReference type="PIRSR" id="PIRSR038084-3"/>
    </source>
</evidence>
<dbReference type="Gene3D" id="1.10.10.390">
    <property type="match status" value="1"/>
</dbReference>
<comment type="catalytic activity">
    <reaction evidence="8 9">
        <text>L-lysyl-[protein] + acetyl-CoA = N(6)-acetyl-L-lysyl-[protein] + CoA + H(+)</text>
        <dbReference type="Rhea" id="RHEA:45948"/>
        <dbReference type="Rhea" id="RHEA-COMP:9752"/>
        <dbReference type="Rhea" id="RHEA-COMP:10731"/>
        <dbReference type="ChEBI" id="CHEBI:15378"/>
        <dbReference type="ChEBI" id="CHEBI:29969"/>
        <dbReference type="ChEBI" id="CHEBI:57287"/>
        <dbReference type="ChEBI" id="CHEBI:57288"/>
        <dbReference type="ChEBI" id="CHEBI:61930"/>
        <dbReference type="EC" id="2.3.1.48"/>
    </reaction>
</comment>
<evidence type="ECO:0000256" key="8">
    <source>
        <dbReference type="ARBA" id="ARBA00048017"/>
    </source>
</evidence>
<evidence type="ECO:0000256" key="3">
    <source>
        <dbReference type="ARBA" id="ARBA00013184"/>
    </source>
</evidence>
<evidence type="ECO:0000256" key="11">
    <source>
        <dbReference type="PIRSR" id="PIRSR038084-2"/>
    </source>
</evidence>
<feature type="site" description="Interaction with histone H4 N-terminus" evidence="12">
    <location>
        <position position="187"/>
    </location>
</feature>
<dbReference type="GO" id="GO:0042393">
    <property type="term" value="F:histone binding"/>
    <property type="evidence" value="ECO:0007669"/>
    <property type="project" value="InterPro"/>
</dbReference>
<keyword evidence="6" id="KW-0539">Nucleus</keyword>
<name>A0A9P0F6I3_BEMTA</name>
<dbReference type="EC" id="2.3.1.48" evidence="3 9"/>
<evidence type="ECO:0000256" key="10">
    <source>
        <dbReference type="PIRSR" id="PIRSR038084-1"/>
    </source>
</evidence>
<proteinExistence type="inferred from homology"/>
<evidence type="ECO:0000256" key="6">
    <source>
        <dbReference type="ARBA" id="ARBA00023242"/>
    </source>
</evidence>
<dbReference type="InterPro" id="IPR016181">
    <property type="entry name" value="Acyl_CoA_acyltransferase"/>
</dbReference>
<dbReference type="Pfam" id="PF10394">
    <property type="entry name" value="Hat1_N"/>
    <property type="match status" value="1"/>
</dbReference>
<accession>A0A9P0F6I3</accession>
<dbReference type="Gene3D" id="3.90.360.10">
    <property type="entry name" value="Histone acetyl transferase 1 (HAT1), N-terminal domain"/>
    <property type="match status" value="1"/>
</dbReference>
<feature type="domain" description="Histone acetyltransferase type B catalytic subunit C-terminal" evidence="15">
    <location>
        <begin position="275"/>
        <end position="326"/>
    </location>
</feature>
<dbReference type="GO" id="GO:0005634">
    <property type="term" value="C:nucleus"/>
    <property type="evidence" value="ECO:0007669"/>
    <property type="project" value="UniProtKB-SubCell"/>
</dbReference>
<dbReference type="AlphaFoldDB" id="A0A9P0F6I3"/>
<dbReference type="InterPro" id="IPR048776">
    <property type="entry name" value="HAT1_C"/>
</dbReference>
<dbReference type="GO" id="GO:0000781">
    <property type="term" value="C:chromosome, telomeric region"/>
    <property type="evidence" value="ECO:0007669"/>
    <property type="project" value="GOC"/>
</dbReference>
<dbReference type="InterPro" id="IPR013523">
    <property type="entry name" value="Hist_AcTrfase_HAT1_C"/>
</dbReference>
<feature type="region of interest" description="Interaction with histone H4 N-terminus" evidence="11">
    <location>
        <begin position="51"/>
        <end position="53"/>
    </location>
</feature>
<dbReference type="OrthoDB" id="10253098at2759"/>
<dbReference type="KEGG" id="btab:109043098"/>
<protein>
    <recommendedName>
        <fullName evidence="4 9">Histone acetyltransferase type B catalytic subunit</fullName>
        <ecNumber evidence="3 9">2.3.1.48</ecNumber>
    </recommendedName>
</protein>
<evidence type="ECO:0000313" key="16">
    <source>
        <dbReference type="EMBL" id="CAH0391823.1"/>
    </source>
</evidence>
<evidence type="ECO:0000256" key="9">
    <source>
        <dbReference type="PIRNR" id="PIRNR038084"/>
    </source>
</evidence>
<keyword evidence="5 9" id="KW-0808">Transferase</keyword>
<evidence type="ECO:0000256" key="1">
    <source>
        <dbReference type="ARBA" id="ARBA00004123"/>
    </source>
</evidence>
<dbReference type="PIRSF" id="PIRSF038084">
    <property type="entry name" value="HAT-B_cat"/>
    <property type="match status" value="1"/>
</dbReference>
<keyword evidence="7 9" id="KW-0012">Acyltransferase</keyword>
<gene>
    <name evidence="16" type="ORF">BEMITA_LOCUS10406</name>
</gene>
<dbReference type="Pfam" id="PF21183">
    <property type="entry name" value="HAT1_C"/>
    <property type="match status" value="1"/>
</dbReference>
<dbReference type="Gene3D" id="3.40.630.30">
    <property type="match status" value="1"/>
</dbReference>
<reference evidence="16" key="1">
    <citation type="submission" date="2021-12" db="EMBL/GenBank/DDBJ databases">
        <authorList>
            <person name="King R."/>
        </authorList>
    </citation>
    <scope>NUCLEOTIDE SEQUENCE</scope>
</reference>